<reference evidence="2" key="1">
    <citation type="submission" date="2019-10" db="EMBL/GenBank/DDBJ databases">
        <title>Lacipirellula parvula gen. nov., sp. nov., representing a lineage of planctomycetes widespread in freshwater anoxic habitats, and description of the family Lacipirellulaceae.</title>
        <authorList>
            <person name="Dedysh S.N."/>
            <person name="Kulichevskaya I.S."/>
            <person name="Beletsky A.V."/>
            <person name="Rakitin A.L."/>
            <person name="Mardanov A.V."/>
            <person name="Ivanova A.A."/>
            <person name="Saltykova V.X."/>
            <person name="Rijpstra W.I.C."/>
            <person name="Sinninghe Damste J.S."/>
            <person name="Ravin N.V."/>
        </authorList>
    </citation>
    <scope>NUCLEOTIDE SEQUENCE [LARGE SCALE GENOMIC DNA]</scope>
    <source>
        <strain evidence="2">PX69</strain>
    </source>
</reference>
<evidence type="ECO:0000313" key="1">
    <source>
        <dbReference type="EMBL" id="BBO34268.1"/>
    </source>
</evidence>
<sequence>MLVPVTIRLPRRTAQALRRAHLEQRLKDAKPDTQQEIAEEALADWLAKYGYLD</sequence>
<name>A0A5K7XCS9_9BACT</name>
<proteinExistence type="predicted"/>
<protein>
    <submittedName>
        <fullName evidence="1">Uncharacterized protein</fullName>
    </submittedName>
</protein>
<keyword evidence="2" id="KW-1185">Reference proteome</keyword>
<accession>A0A5K7XCS9</accession>
<dbReference type="KEGG" id="lpav:PLANPX_3880"/>
<organism evidence="1 2">
    <name type="scientific">Lacipirellula parvula</name>
    <dbReference type="NCBI Taxonomy" id="2650471"/>
    <lineage>
        <taxon>Bacteria</taxon>
        <taxon>Pseudomonadati</taxon>
        <taxon>Planctomycetota</taxon>
        <taxon>Planctomycetia</taxon>
        <taxon>Pirellulales</taxon>
        <taxon>Lacipirellulaceae</taxon>
        <taxon>Lacipirellula</taxon>
    </lineage>
</organism>
<dbReference type="AlphaFoldDB" id="A0A5K7XCS9"/>
<evidence type="ECO:0000313" key="2">
    <source>
        <dbReference type="Proteomes" id="UP000326837"/>
    </source>
</evidence>
<gene>
    <name evidence="1" type="ORF">PLANPX_3880</name>
</gene>
<dbReference type="EMBL" id="AP021861">
    <property type="protein sequence ID" value="BBO34268.1"/>
    <property type="molecule type" value="Genomic_DNA"/>
</dbReference>
<dbReference type="Proteomes" id="UP000326837">
    <property type="component" value="Chromosome"/>
</dbReference>